<keyword evidence="2 4" id="KW-0238">DNA-binding</keyword>
<dbReference type="PRINTS" id="PR00455">
    <property type="entry name" value="HTHTETR"/>
</dbReference>
<dbReference type="Proteomes" id="UP000197174">
    <property type="component" value="Unassembled WGS sequence"/>
</dbReference>
<feature type="DNA-binding region" description="H-T-H motif" evidence="4">
    <location>
        <begin position="37"/>
        <end position="56"/>
    </location>
</feature>
<keyword evidence="8" id="KW-1185">Reference proteome</keyword>
<dbReference type="Pfam" id="PF00440">
    <property type="entry name" value="TetR_N"/>
    <property type="match status" value="1"/>
</dbReference>
<dbReference type="Pfam" id="PF14246">
    <property type="entry name" value="TetR_C_7"/>
    <property type="match status" value="1"/>
</dbReference>
<dbReference type="RefSeq" id="WP_088644886.1">
    <property type="nucleotide sequence ID" value="NZ_MZMV01000027.1"/>
</dbReference>
<dbReference type="GO" id="GO:0000976">
    <property type="term" value="F:transcription cis-regulatory region binding"/>
    <property type="evidence" value="ECO:0007669"/>
    <property type="project" value="TreeGrafter"/>
</dbReference>
<dbReference type="SUPFAM" id="SSF48498">
    <property type="entry name" value="Tetracyclin repressor-like, C-terminal domain"/>
    <property type="match status" value="1"/>
</dbReference>
<dbReference type="AlphaFoldDB" id="A0A246RK24"/>
<keyword evidence="3" id="KW-0804">Transcription</keyword>
<dbReference type="OrthoDB" id="7186128at2"/>
<keyword evidence="1" id="KW-0805">Transcription regulation</keyword>
<dbReference type="EMBL" id="MZMV01000027">
    <property type="protein sequence ID" value="OWV05801.1"/>
    <property type="molecule type" value="Genomic_DNA"/>
</dbReference>
<comment type="caution">
    <text evidence="7">The sequence shown here is derived from an EMBL/GenBank/DDBJ whole genome shotgun (WGS) entry which is preliminary data.</text>
</comment>
<feature type="compositionally biased region" description="Low complexity" evidence="5">
    <location>
        <begin position="219"/>
        <end position="230"/>
    </location>
</feature>
<dbReference type="InterPro" id="IPR001647">
    <property type="entry name" value="HTH_TetR"/>
</dbReference>
<name>A0A246RK24_9ACTN</name>
<dbReference type="PROSITE" id="PS50977">
    <property type="entry name" value="HTH_TETR_2"/>
    <property type="match status" value="1"/>
</dbReference>
<gene>
    <name evidence="7" type="ORF">B5D80_17145</name>
</gene>
<dbReference type="GO" id="GO:0045892">
    <property type="term" value="P:negative regulation of DNA-templated transcription"/>
    <property type="evidence" value="ECO:0007669"/>
    <property type="project" value="UniProtKB-ARBA"/>
</dbReference>
<evidence type="ECO:0000256" key="3">
    <source>
        <dbReference type="ARBA" id="ARBA00023163"/>
    </source>
</evidence>
<evidence type="ECO:0000256" key="2">
    <source>
        <dbReference type="ARBA" id="ARBA00023125"/>
    </source>
</evidence>
<dbReference type="InterPro" id="IPR036271">
    <property type="entry name" value="Tet_transcr_reg_TetR-rel_C_sf"/>
</dbReference>
<dbReference type="Gene3D" id="1.10.10.60">
    <property type="entry name" value="Homeodomain-like"/>
    <property type="match status" value="1"/>
</dbReference>
<organism evidence="7 8">
    <name type="scientific">Micromonospora wenchangensis</name>
    <dbReference type="NCBI Taxonomy" id="1185415"/>
    <lineage>
        <taxon>Bacteria</taxon>
        <taxon>Bacillati</taxon>
        <taxon>Actinomycetota</taxon>
        <taxon>Actinomycetes</taxon>
        <taxon>Micromonosporales</taxon>
        <taxon>Micromonosporaceae</taxon>
        <taxon>Micromonospora</taxon>
    </lineage>
</organism>
<sequence length="230" mass="24735">MTDGETPTTPRGRLDKRQAIIGAALRVFAREGYGQASIDVIAAEAGVAKPTIYNHLGGKENLFRHVLAEIAARSNAKTLAALQTFPTDPQDLRNHLNTVGLRLAECFVDEQSSALRRLLHAEIGRFPDLFDAVLASGPNQATEALAGRLARLANAGYLTIEDPIRAARQFVALLTDELPAMSALGTRPVDPDELERAVVAGVDTFLRAFATPPPEPRPRTAAGRAESLPR</sequence>
<dbReference type="InterPro" id="IPR009057">
    <property type="entry name" value="Homeodomain-like_sf"/>
</dbReference>
<feature type="domain" description="HTH tetR-type" evidence="6">
    <location>
        <begin position="14"/>
        <end position="74"/>
    </location>
</feature>
<evidence type="ECO:0000256" key="1">
    <source>
        <dbReference type="ARBA" id="ARBA00023015"/>
    </source>
</evidence>
<dbReference type="PANTHER" id="PTHR30055:SF146">
    <property type="entry name" value="HTH-TYPE TRANSCRIPTIONAL DUAL REGULATOR CECR"/>
    <property type="match status" value="1"/>
</dbReference>
<proteinExistence type="predicted"/>
<dbReference type="FunFam" id="1.10.10.60:FF:000141">
    <property type="entry name" value="TetR family transcriptional regulator"/>
    <property type="match status" value="1"/>
</dbReference>
<accession>A0A246RK24</accession>
<evidence type="ECO:0000259" key="6">
    <source>
        <dbReference type="PROSITE" id="PS50977"/>
    </source>
</evidence>
<evidence type="ECO:0000313" key="7">
    <source>
        <dbReference type="EMBL" id="OWV05801.1"/>
    </source>
</evidence>
<reference evidence="7 8" key="1">
    <citation type="submission" date="2017-03" db="EMBL/GenBank/DDBJ databases">
        <title>Whole genome sequence of Micromonospora wenchangensis, isolated from mangrove soil.</title>
        <authorList>
            <person name="Yang H."/>
        </authorList>
    </citation>
    <scope>NUCLEOTIDE SEQUENCE [LARGE SCALE GENOMIC DNA]</scope>
    <source>
        <strain evidence="7 8">CCTCC AA 2012002</strain>
    </source>
</reference>
<evidence type="ECO:0000256" key="4">
    <source>
        <dbReference type="PROSITE-ProRule" id="PRU00335"/>
    </source>
</evidence>
<evidence type="ECO:0000256" key="5">
    <source>
        <dbReference type="SAM" id="MobiDB-lite"/>
    </source>
</evidence>
<dbReference type="InterPro" id="IPR050109">
    <property type="entry name" value="HTH-type_TetR-like_transc_reg"/>
</dbReference>
<feature type="region of interest" description="Disordered" evidence="5">
    <location>
        <begin position="209"/>
        <end position="230"/>
    </location>
</feature>
<dbReference type="SUPFAM" id="SSF46689">
    <property type="entry name" value="Homeodomain-like"/>
    <property type="match status" value="1"/>
</dbReference>
<dbReference type="GO" id="GO:0003700">
    <property type="term" value="F:DNA-binding transcription factor activity"/>
    <property type="evidence" value="ECO:0007669"/>
    <property type="project" value="TreeGrafter"/>
</dbReference>
<dbReference type="PANTHER" id="PTHR30055">
    <property type="entry name" value="HTH-TYPE TRANSCRIPTIONAL REGULATOR RUTR"/>
    <property type="match status" value="1"/>
</dbReference>
<dbReference type="InterPro" id="IPR039536">
    <property type="entry name" value="TetR_C_Proteobacteria"/>
</dbReference>
<dbReference type="Gene3D" id="1.10.357.10">
    <property type="entry name" value="Tetracycline Repressor, domain 2"/>
    <property type="match status" value="1"/>
</dbReference>
<protein>
    <submittedName>
        <fullName evidence="7">TetR family transcriptional regulator</fullName>
    </submittedName>
</protein>
<evidence type="ECO:0000313" key="8">
    <source>
        <dbReference type="Proteomes" id="UP000197174"/>
    </source>
</evidence>